<evidence type="ECO:0000256" key="4">
    <source>
        <dbReference type="ARBA" id="ARBA00022490"/>
    </source>
</evidence>
<dbReference type="InterPro" id="IPR051421">
    <property type="entry name" value="RNA_Proc_DNA_Dmg_Regulator"/>
</dbReference>
<dbReference type="GO" id="GO:0005634">
    <property type="term" value="C:nucleus"/>
    <property type="evidence" value="ECO:0007669"/>
    <property type="project" value="UniProtKB-SubCell"/>
</dbReference>
<sequence>MDAVEAIVPVLVSLYHPFERTLSLALPASTPLSSLSSHLAPYCPPAQQALSYANGRPLPLPLPRSALSSLDGADKAHGGFIALRLAVRLPGGKGGFASQLRAQGGRMSSNKAQNTDSCRGLDGRRLSTIKEAQKLAALLEAEPDRLAAEAQAKQKRLDDLNAEIKRLERQAGVEAGSGPSASAEGASGSGTRPEGGQVAGGVKGGAGGQKRRLEDSKYVEESREIVSGVKDAVRAAMLKKRKKNKAAAATTTGSSTTTTEVKATGSSGSEGEKENAAAAGKGKGKGKAVDQDADADEAQAQEA</sequence>
<dbReference type="InterPro" id="IPR053822">
    <property type="entry name" value="SDE2-like_dom"/>
</dbReference>
<feature type="compositionally biased region" description="Polar residues" evidence="9">
    <location>
        <begin position="106"/>
        <end position="117"/>
    </location>
</feature>
<organism evidence="12 13">
    <name type="scientific">Rhodotorula mucilaginosa</name>
    <name type="common">Yeast</name>
    <name type="synonym">Rhodotorula rubra</name>
    <dbReference type="NCBI Taxonomy" id="5537"/>
    <lineage>
        <taxon>Eukaryota</taxon>
        <taxon>Fungi</taxon>
        <taxon>Dikarya</taxon>
        <taxon>Basidiomycota</taxon>
        <taxon>Pucciniomycotina</taxon>
        <taxon>Microbotryomycetes</taxon>
        <taxon>Sporidiobolales</taxon>
        <taxon>Sporidiobolaceae</taxon>
        <taxon>Rhodotorula</taxon>
    </lineage>
</organism>
<keyword evidence="13" id="KW-1185">Reference proteome</keyword>
<comment type="caution">
    <text evidence="12">The sequence shown here is derived from an EMBL/GenBank/DDBJ whole genome shotgun (WGS) entry which is preliminary data.</text>
</comment>
<dbReference type="GO" id="GO:0006397">
    <property type="term" value="P:mRNA processing"/>
    <property type="evidence" value="ECO:0007669"/>
    <property type="project" value="UniProtKB-KW"/>
</dbReference>
<evidence type="ECO:0000256" key="3">
    <source>
        <dbReference type="ARBA" id="ARBA00008726"/>
    </source>
</evidence>
<feature type="compositionally biased region" description="Low complexity" evidence="9">
    <location>
        <begin position="246"/>
        <end position="269"/>
    </location>
</feature>
<proteinExistence type="inferred from homology"/>
<feature type="compositionally biased region" description="Low complexity" evidence="9">
    <location>
        <begin position="172"/>
        <end position="190"/>
    </location>
</feature>
<feature type="compositionally biased region" description="Basic and acidic residues" evidence="9">
    <location>
        <begin position="211"/>
        <end position="224"/>
    </location>
</feature>
<comment type="similarity">
    <text evidence="3">Belongs to the SDE2 family.</text>
</comment>
<evidence type="ECO:0000256" key="2">
    <source>
        <dbReference type="ARBA" id="ARBA00004496"/>
    </source>
</evidence>
<evidence type="ECO:0000256" key="8">
    <source>
        <dbReference type="ARBA" id="ARBA00023306"/>
    </source>
</evidence>
<comment type="subcellular location">
    <subcellularLocation>
        <location evidence="2">Cytoplasm</location>
    </subcellularLocation>
    <subcellularLocation>
        <location evidence="1">Nucleus</location>
    </subcellularLocation>
</comment>
<keyword evidence="7" id="KW-0539">Nucleus</keyword>
<feature type="region of interest" description="Disordered" evidence="9">
    <location>
        <begin position="169"/>
        <end position="303"/>
    </location>
</feature>
<dbReference type="PANTHER" id="PTHR12786">
    <property type="entry name" value="SPLICING FACTOR SF3A-RELATED"/>
    <property type="match status" value="1"/>
</dbReference>
<evidence type="ECO:0000313" key="13">
    <source>
        <dbReference type="Proteomes" id="UP000777482"/>
    </source>
</evidence>
<keyword evidence="8" id="KW-0131">Cell cycle</keyword>
<keyword evidence="4" id="KW-0963">Cytoplasm</keyword>
<feature type="compositionally biased region" description="Gly residues" evidence="9">
    <location>
        <begin position="197"/>
        <end position="208"/>
    </location>
</feature>
<name>A0A9P6VZX6_RHOMI</name>
<evidence type="ECO:0000259" key="10">
    <source>
        <dbReference type="Pfam" id="PF13019"/>
    </source>
</evidence>
<evidence type="ECO:0000313" key="12">
    <source>
        <dbReference type="EMBL" id="KAG0660747.1"/>
    </source>
</evidence>
<feature type="domain" description="Sde2 ubiquitin" evidence="10">
    <location>
        <begin position="10"/>
        <end position="89"/>
    </location>
</feature>
<dbReference type="Proteomes" id="UP000777482">
    <property type="component" value="Unassembled WGS sequence"/>
</dbReference>
<dbReference type="InterPro" id="IPR024974">
    <property type="entry name" value="Sde2_N"/>
</dbReference>
<keyword evidence="6" id="KW-0508">mRNA splicing</keyword>
<keyword evidence="5" id="KW-0507">mRNA processing</keyword>
<evidence type="ECO:0000256" key="5">
    <source>
        <dbReference type="ARBA" id="ARBA00022664"/>
    </source>
</evidence>
<gene>
    <name evidence="12" type="ORF">C6P46_004431</name>
</gene>
<feature type="region of interest" description="Disordered" evidence="9">
    <location>
        <begin position="101"/>
        <end position="121"/>
    </location>
</feature>
<dbReference type="EMBL" id="PUHQ01000041">
    <property type="protein sequence ID" value="KAG0660747.1"/>
    <property type="molecule type" value="Genomic_DNA"/>
</dbReference>
<evidence type="ECO:0000256" key="9">
    <source>
        <dbReference type="SAM" id="MobiDB-lite"/>
    </source>
</evidence>
<evidence type="ECO:0000256" key="7">
    <source>
        <dbReference type="ARBA" id="ARBA00023242"/>
    </source>
</evidence>
<evidence type="ECO:0000259" key="11">
    <source>
        <dbReference type="Pfam" id="PF22782"/>
    </source>
</evidence>
<evidence type="ECO:0000256" key="6">
    <source>
        <dbReference type="ARBA" id="ARBA00023187"/>
    </source>
</evidence>
<feature type="compositionally biased region" description="Acidic residues" evidence="9">
    <location>
        <begin position="291"/>
        <end position="303"/>
    </location>
</feature>
<reference evidence="12 13" key="1">
    <citation type="submission" date="2020-11" db="EMBL/GenBank/DDBJ databases">
        <title>Kefir isolates.</title>
        <authorList>
            <person name="Marcisauskas S."/>
            <person name="Kim Y."/>
            <person name="Blasche S."/>
        </authorList>
    </citation>
    <scope>NUCLEOTIDE SEQUENCE [LARGE SCALE GENOMIC DNA]</scope>
    <source>
        <strain evidence="12 13">KR</strain>
    </source>
</reference>
<dbReference type="OrthoDB" id="547031at2759"/>
<dbReference type="AlphaFoldDB" id="A0A9P6VZX6"/>
<feature type="domain" description="SDE2-like" evidence="11">
    <location>
        <begin position="91"/>
        <end position="234"/>
    </location>
</feature>
<evidence type="ECO:0008006" key="14">
    <source>
        <dbReference type="Google" id="ProtNLM"/>
    </source>
</evidence>
<accession>A0A9P6VZX6</accession>
<protein>
    <recommendedName>
        <fullName evidence="14">Sde2 N-terminal ubiquitin domain-containing protein</fullName>
    </recommendedName>
</protein>
<dbReference type="Pfam" id="PF13019">
    <property type="entry name" value="Sde2_N_Ubi_yeast"/>
    <property type="match status" value="1"/>
</dbReference>
<dbReference type="GO" id="GO:0008380">
    <property type="term" value="P:RNA splicing"/>
    <property type="evidence" value="ECO:0007669"/>
    <property type="project" value="UniProtKB-KW"/>
</dbReference>
<dbReference type="Pfam" id="PF22782">
    <property type="entry name" value="SDE2"/>
    <property type="match status" value="1"/>
</dbReference>
<dbReference type="PANTHER" id="PTHR12786:SF1">
    <property type="entry name" value="SPLICING REGULATOR SDE2"/>
    <property type="match status" value="1"/>
</dbReference>
<dbReference type="GO" id="GO:0005737">
    <property type="term" value="C:cytoplasm"/>
    <property type="evidence" value="ECO:0007669"/>
    <property type="project" value="UniProtKB-SubCell"/>
</dbReference>
<evidence type="ECO:0000256" key="1">
    <source>
        <dbReference type="ARBA" id="ARBA00004123"/>
    </source>
</evidence>